<dbReference type="SMART" id="SM00894">
    <property type="entry name" value="Excalibur"/>
    <property type="match status" value="1"/>
</dbReference>
<keyword evidence="5" id="KW-1185">Reference proteome</keyword>
<feature type="signal peptide" evidence="2">
    <location>
        <begin position="1"/>
        <end position="33"/>
    </location>
</feature>
<dbReference type="Proteomes" id="UP000776164">
    <property type="component" value="Unassembled WGS sequence"/>
</dbReference>
<keyword evidence="2" id="KW-0732">Signal</keyword>
<feature type="region of interest" description="Disordered" evidence="1">
    <location>
        <begin position="47"/>
        <end position="84"/>
    </location>
</feature>
<dbReference type="RefSeq" id="WP_307827157.1">
    <property type="nucleotide sequence ID" value="NZ_BAAAHT010000013.1"/>
</dbReference>
<accession>A0ABS2L626</accession>
<dbReference type="PANTHER" id="PTHR24094:SF15">
    <property type="entry name" value="AMP-DEPENDENT SYNTHETASE_LIGASE DOMAIN-CONTAINING PROTEIN-RELATED"/>
    <property type="match status" value="1"/>
</dbReference>
<feature type="domain" description="Excalibur calcium-binding" evidence="3">
    <location>
        <begin position="325"/>
        <end position="361"/>
    </location>
</feature>
<evidence type="ECO:0000256" key="1">
    <source>
        <dbReference type="SAM" id="MobiDB-lite"/>
    </source>
</evidence>
<sequence length="361" mass="36778">MTNRMGRPPRVFVVAGAIVSLVFAFALTSCASAAEGVATAATQSARATAAPTLTSPPTPTATQNTEQLDPETPVASGDSASVSASDSSVTAGMAIDVLAKLAVKGRAPKTGYDRVGDFGTAWLDVDRNGCDTGNDILARDLTAATKSGPCKVMTGILADPYTATTISFVRGNSTSLAVQIDHVVALSDAWQKGAQQLSQAQRISLANDPLNLIATDGPTNEQKSDGDAATWLPPNKPFRCEYAARQVSVKATYGLWVTQAEHDALATILSVCPSQPAVSSAFAPTPAVVVQPAPAPAPAPVPAPVPVPAPAPAPAPAPVPAPDAYYANCAAARAAGVAPLHTGDPGYRSGLDRHHDGIACE</sequence>
<protein>
    <recommendedName>
        <fullName evidence="3">Excalibur calcium-binding domain-containing protein</fullName>
    </recommendedName>
</protein>
<dbReference type="InterPro" id="IPR008613">
    <property type="entry name" value="Excalibur_Ca-bd_domain"/>
</dbReference>
<feature type="chain" id="PRO_5045480921" description="Excalibur calcium-binding domain-containing protein" evidence="2">
    <location>
        <begin position="34"/>
        <end position="361"/>
    </location>
</feature>
<name>A0ABS2L626_9MICO</name>
<dbReference type="PROSITE" id="PS51257">
    <property type="entry name" value="PROKAR_LIPOPROTEIN"/>
    <property type="match status" value="1"/>
</dbReference>
<evidence type="ECO:0000313" key="5">
    <source>
        <dbReference type="Proteomes" id="UP000776164"/>
    </source>
</evidence>
<evidence type="ECO:0000256" key="2">
    <source>
        <dbReference type="SAM" id="SignalP"/>
    </source>
</evidence>
<feature type="compositionally biased region" description="Low complexity" evidence="1">
    <location>
        <begin position="74"/>
        <end position="84"/>
    </location>
</feature>
<reference evidence="4 5" key="1">
    <citation type="submission" date="2021-01" db="EMBL/GenBank/DDBJ databases">
        <title>Sequencing the genomes of 1000 actinobacteria strains.</title>
        <authorList>
            <person name="Klenk H.-P."/>
        </authorList>
    </citation>
    <scope>NUCLEOTIDE SEQUENCE [LARGE SCALE GENOMIC DNA]</scope>
    <source>
        <strain evidence="4 5">DSM 13057</strain>
    </source>
</reference>
<evidence type="ECO:0000259" key="3">
    <source>
        <dbReference type="SMART" id="SM00894"/>
    </source>
</evidence>
<proteinExistence type="predicted"/>
<dbReference type="Pfam" id="PF05901">
    <property type="entry name" value="Excalibur"/>
    <property type="match status" value="1"/>
</dbReference>
<dbReference type="Pfam" id="PF07510">
    <property type="entry name" value="GmrSD_C"/>
    <property type="match status" value="1"/>
</dbReference>
<gene>
    <name evidence="4" type="ORF">JOE66_002093</name>
</gene>
<dbReference type="InterPro" id="IPR011089">
    <property type="entry name" value="GmrSD_C"/>
</dbReference>
<evidence type="ECO:0000313" key="4">
    <source>
        <dbReference type="EMBL" id="MBM7472459.1"/>
    </source>
</evidence>
<organism evidence="4 5">
    <name type="scientific">Subtercola frigoramans</name>
    <dbReference type="NCBI Taxonomy" id="120298"/>
    <lineage>
        <taxon>Bacteria</taxon>
        <taxon>Bacillati</taxon>
        <taxon>Actinomycetota</taxon>
        <taxon>Actinomycetes</taxon>
        <taxon>Micrococcales</taxon>
        <taxon>Microbacteriaceae</taxon>
        <taxon>Subtercola</taxon>
    </lineage>
</organism>
<comment type="caution">
    <text evidence="4">The sequence shown here is derived from an EMBL/GenBank/DDBJ whole genome shotgun (WGS) entry which is preliminary data.</text>
</comment>
<dbReference type="EMBL" id="JAFBBU010000001">
    <property type="protein sequence ID" value="MBM7472459.1"/>
    <property type="molecule type" value="Genomic_DNA"/>
</dbReference>
<dbReference type="PANTHER" id="PTHR24094">
    <property type="entry name" value="SECRETED PROTEIN"/>
    <property type="match status" value="1"/>
</dbReference>